<sequence>MDVSQRAPLLPSTFSFLYSLSHADACSWFQEPSKHVTIRGGCSGGVLSHVRESKWHYLLLIEWIWHYFRLGFFFPPKKRTIYLRRGSDLGRIGFSNGLFGPNFELSRNPAVMVFFFSQ</sequence>
<dbReference type="VEuPathDB" id="FungiDB:YALI1_F12430g"/>
<reference evidence="1 2" key="1">
    <citation type="journal article" date="2016" name="PLoS ONE">
        <title>Sequence Assembly of Yarrowia lipolytica Strain W29/CLIB89 Shows Transposable Element Diversity.</title>
        <authorList>
            <person name="Magnan C."/>
            <person name="Yu J."/>
            <person name="Chang I."/>
            <person name="Jahn E."/>
            <person name="Kanomata Y."/>
            <person name="Wu J."/>
            <person name="Zeller M."/>
            <person name="Oakes M."/>
            <person name="Baldi P."/>
            <person name="Sandmeyer S."/>
        </authorList>
    </citation>
    <scope>NUCLEOTIDE SEQUENCE [LARGE SCALE GENOMIC DNA]</scope>
    <source>
        <strain evidence="2">CLIB89(W29)</strain>
    </source>
</reference>
<dbReference type="EMBL" id="CP017558">
    <property type="protein sequence ID" value="AOW06876.1"/>
    <property type="molecule type" value="Genomic_DNA"/>
</dbReference>
<proteinExistence type="predicted"/>
<dbReference type="Proteomes" id="UP000182444">
    <property type="component" value="Chromosome 1F"/>
</dbReference>
<name>A0A1D8NMN0_YARLL</name>
<gene>
    <name evidence="1" type="ORF">YALI1_F12430g</name>
</gene>
<dbReference type="RefSeq" id="XP_068139407.1">
    <property type="nucleotide sequence ID" value="XM_068283306.1"/>
</dbReference>
<evidence type="ECO:0000313" key="1">
    <source>
        <dbReference type="EMBL" id="AOW06876.1"/>
    </source>
</evidence>
<evidence type="ECO:0000313" key="2">
    <source>
        <dbReference type="Proteomes" id="UP000182444"/>
    </source>
</evidence>
<protein>
    <submittedName>
        <fullName evidence="1">Uncharacterized protein</fullName>
    </submittedName>
</protein>
<dbReference type="GeneID" id="94583893"/>
<dbReference type="AlphaFoldDB" id="A0A1D8NMN0"/>
<organism evidence="1 2">
    <name type="scientific">Yarrowia lipolytica</name>
    <name type="common">Candida lipolytica</name>
    <dbReference type="NCBI Taxonomy" id="4952"/>
    <lineage>
        <taxon>Eukaryota</taxon>
        <taxon>Fungi</taxon>
        <taxon>Dikarya</taxon>
        <taxon>Ascomycota</taxon>
        <taxon>Saccharomycotina</taxon>
        <taxon>Dipodascomycetes</taxon>
        <taxon>Dipodascales</taxon>
        <taxon>Dipodascales incertae sedis</taxon>
        <taxon>Yarrowia</taxon>
    </lineage>
</organism>
<accession>A0A1D8NMN0</accession>